<dbReference type="KEGG" id="rid:RIdsm_00227"/>
<evidence type="ECO:0000256" key="1">
    <source>
        <dbReference type="SAM" id="SignalP"/>
    </source>
</evidence>
<gene>
    <name evidence="2" type="ORF">RIdsm_00227</name>
</gene>
<protein>
    <submittedName>
        <fullName evidence="2">Uncharacterized protein</fullName>
    </submittedName>
</protein>
<dbReference type="RefSeq" id="WP_057816433.1">
    <property type="nucleotide sequence ID" value="NZ_CP031598.1"/>
</dbReference>
<proteinExistence type="predicted"/>
<organism evidence="2 3">
    <name type="scientific">Roseovarius indicus</name>
    <dbReference type="NCBI Taxonomy" id="540747"/>
    <lineage>
        <taxon>Bacteria</taxon>
        <taxon>Pseudomonadati</taxon>
        <taxon>Pseudomonadota</taxon>
        <taxon>Alphaproteobacteria</taxon>
        <taxon>Rhodobacterales</taxon>
        <taxon>Roseobacteraceae</taxon>
        <taxon>Roseovarius</taxon>
    </lineage>
</organism>
<accession>A0A5P3A7U9</accession>
<dbReference type="Proteomes" id="UP000325785">
    <property type="component" value="Chromosome"/>
</dbReference>
<dbReference type="EMBL" id="CP031598">
    <property type="protein sequence ID" value="QEW24448.1"/>
    <property type="molecule type" value="Genomic_DNA"/>
</dbReference>
<reference evidence="2 3" key="1">
    <citation type="submission" date="2018-08" db="EMBL/GenBank/DDBJ databases">
        <title>Genetic Globetrotter - A new plasmid hitch-hiking vast phylogenetic and geographic distances.</title>
        <authorList>
            <person name="Vollmers J."/>
            <person name="Petersen J."/>
        </authorList>
    </citation>
    <scope>NUCLEOTIDE SEQUENCE [LARGE SCALE GENOMIC DNA]</scope>
    <source>
        <strain evidence="2 3">DSM 26383</strain>
    </source>
</reference>
<sequence precursor="true">MNRVSKLFPLLATSIVISAADRATASDCLAEVRALWDEGAPLDAFQRPPHENTNTVRDANGTVTEIYDSIIETPLRTIAGIRGTHMTLAIDNDVWTGPGVNGPWTPQQGFTGDRRAQYNADRLQRQANLTDVACHGTVDVEGASYLSYSFTTKSDPDEEMGGLWYGSSDTVYIDPGTRQVMIWEMGNFVSSWAPAPTGEHHRVVFTYDPSIKILRPG</sequence>
<evidence type="ECO:0000313" key="2">
    <source>
        <dbReference type="EMBL" id="QEW24448.1"/>
    </source>
</evidence>
<feature type="chain" id="PRO_5025054773" evidence="1">
    <location>
        <begin position="20"/>
        <end position="217"/>
    </location>
</feature>
<name>A0A5P3A7U9_9RHOB</name>
<feature type="signal peptide" evidence="1">
    <location>
        <begin position="1"/>
        <end position="19"/>
    </location>
</feature>
<dbReference type="OrthoDB" id="7839777at2"/>
<evidence type="ECO:0000313" key="3">
    <source>
        <dbReference type="Proteomes" id="UP000325785"/>
    </source>
</evidence>
<dbReference type="AlphaFoldDB" id="A0A5P3A7U9"/>
<keyword evidence="1" id="KW-0732">Signal</keyword>